<sequence>MQKPDPNGPSDSITLFTLTSTLTLSLFGAHITSFTVQNQERLWMSSLAVLDGSKPIRGGVPIAFPQFADEGNMKLHGFAREAMWRVESLEDSKVVLKLNAEEESKAIWGNDFELTYTVELLVDSLDLNLSVKNTNTNDKPFSFTGCLHSYFLFDETANVELNGGLEGKRYIDKCDGRKEKVQEGLGIVIPVEAKKSGEEGGREGYVDRIYLNTAGQCTFSRGGKQLYKVKQSESWPDTTLYNPWLGDKQGPMIGPDFDDDGYTKMICLEPTISKGNAVTLEVGETWEGWQRIQVEKEF</sequence>
<name>A0A9W7BWD2_9STRA</name>
<evidence type="ECO:0000256" key="3">
    <source>
        <dbReference type="ARBA" id="ARBA00012083"/>
    </source>
</evidence>
<dbReference type="GO" id="GO:0030246">
    <property type="term" value="F:carbohydrate binding"/>
    <property type="evidence" value="ECO:0007669"/>
    <property type="project" value="UniProtKB-UniRule"/>
</dbReference>
<comment type="similarity">
    <text evidence="2 5">Belongs to the glucose-6-phosphate 1-epimerase family.</text>
</comment>
<dbReference type="PANTHER" id="PTHR11122:SF13">
    <property type="entry name" value="GLUCOSE-6-PHOSPHATE 1-EPIMERASE"/>
    <property type="match status" value="1"/>
</dbReference>
<feature type="transmembrane region" description="Helical" evidence="7">
    <location>
        <begin position="12"/>
        <end position="36"/>
    </location>
</feature>
<dbReference type="EC" id="5.1.3.15" evidence="3 5"/>
<evidence type="ECO:0000313" key="9">
    <source>
        <dbReference type="Proteomes" id="UP001162640"/>
    </source>
</evidence>
<accession>A0A9W7BWD2</accession>
<comment type="catalytic activity">
    <reaction evidence="1">
        <text>alpha-D-glucose 6-phosphate = beta-D-glucose 6-phosphate</text>
        <dbReference type="Rhea" id="RHEA:16249"/>
        <dbReference type="ChEBI" id="CHEBI:58225"/>
        <dbReference type="ChEBI" id="CHEBI:58247"/>
        <dbReference type="EC" id="5.1.3.15"/>
    </reaction>
</comment>
<keyword evidence="4 5" id="KW-0413">Isomerase</keyword>
<evidence type="ECO:0000256" key="5">
    <source>
        <dbReference type="PIRNR" id="PIRNR016020"/>
    </source>
</evidence>
<reference evidence="9" key="1">
    <citation type="journal article" date="2023" name="Commun. Biol.">
        <title>Genome analysis of Parmales, the sister group of diatoms, reveals the evolutionary specialization of diatoms from phago-mixotrophs to photoautotrophs.</title>
        <authorList>
            <person name="Ban H."/>
            <person name="Sato S."/>
            <person name="Yoshikawa S."/>
            <person name="Yamada K."/>
            <person name="Nakamura Y."/>
            <person name="Ichinomiya M."/>
            <person name="Sato N."/>
            <person name="Blanc-Mathieu R."/>
            <person name="Endo H."/>
            <person name="Kuwata A."/>
            <person name="Ogata H."/>
        </authorList>
    </citation>
    <scope>NUCLEOTIDE SEQUENCE [LARGE SCALE GENOMIC DNA]</scope>
</reference>
<dbReference type="Gene3D" id="2.70.98.10">
    <property type="match status" value="1"/>
</dbReference>
<evidence type="ECO:0000256" key="7">
    <source>
        <dbReference type="SAM" id="Phobius"/>
    </source>
</evidence>
<comment type="caution">
    <text evidence="8">The sequence shown here is derived from an EMBL/GenBank/DDBJ whole genome shotgun (WGS) entry which is preliminary data.</text>
</comment>
<protein>
    <recommendedName>
        <fullName evidence="3 5">glucose-6-phosphate 1-epimerase</fullName>
        <ecNumber evidence="3 5">5.1.3.15</ecNumber>
    </recommendedName>
</protein>
<feature type="active site" evidence="6">
    <location>
        <position position="148"/>
    </location>
</feature>
<dbReference type="GO" id="GO:0005975">
    <property type="term" value="P:carbohydrate metabolic process"/>
    <property type="evidence" value="ECO:0007669"/>
    <property type="project" value="InterPro"/>
</dbReference>
<dbReference type="PANTHER" id="PTHR11122">
    <property type="entry name" value="APOSPORY-ASSOCIATED PROTEIN C-RELATED"/>
    <property type="match status" value="1"/>
</dbReference>
<dbReference type="AlphaFoldDB" id="A0A9W7BWD2"/>
<keyword evidence="7" id="KW-1133">Transmembrane helix</keyword>
<evidence type="ECO:0000256" key="2">
    <source>
        <dbReference type="ARBA" id="ARBA00005866"/>
    </source>
</evidence>
<keyword evidence="7" id="KW-0812">Transmembrane</keyword>
<dbReference type="PIRSF" id="PIRSF016020">
    <property type="entry name" value="PHexose_mutarotase"/>
    <property type="match status" value="1"/>
</dbReference>
<evidence type="ECO:0000256" key="6">
    <source>
        <dbReference type="PIRSR" id="PIRSR016020-1"/>
    </source>
</evidence>
<dbReference type="SUPFAM" id="SSF74650">
    <property type="entry name" value="Galactose mutarotase-like"/>
    <property type="match status" value="1"/>
</dbReference>
<evidence type="ECO:0000313" key="8">
    <source>
        <dbReference type="EMBL" id="GMH95641.1"/>
    </source>
</evidence>
<organism evidence="8 9">
    <name type="scientific">Triparma laevis f. inornata</name>
    <dbReference type="NCBI Taxonomy" id="1714386"/>
    <lineage>
        <taxon>Eukaryota</taxon>
        <taxon>Sar</taxon>
        <taxon>Stramenopiles</taxon>
        <taxon>Ochrophyta</taxon>
        <taxon>Bolidophyceae</taxon>
        <taxon>Parmales</taxon>
        <taxon>Triparmaceae</taxon>
        <taxon>Triparma</taxon>
    </lineage>
</organism>
<evidence type="ECO:0000256" key="1">
    <source>
        <dbReference type="ARBA" id="ARBA00001096"/>
    </source>
</evidence>
<dbReference type="InterPro" id="IPR014718">
    <property type="entry name" value="GH-type_carb-bd"/>
</dbReference>
<dbReference type="GO" id="GO:0005737">
    <property type="term" value="C:cytoplasm"/>
    <property type="evidence" value="ECO:0007669"/>
    <property type="project" value="TreeGrafter"/>
</dbReference>
<dbReference type="Pfam" id="PF01263">
    <property type="entry name" value="Aldose_epim"/>
    <property type="match status" value="1"/>
</dbReference>
<evidence type="ECO:0000256" key="4">
    <source>
        <dbReference type="ARBA" id="ARBA00023235"/>
    </source>
</evidence>
<dbReference type="InterPro" id="IPR011013">
    <property type="entry name" value="Gal_mutarotase_sf_dom"/>
</dbReference>
<feature type="active site" evidence="6">
    <location>
        <position position="269"/>
    </location>
</feature>
<dbReference type="GO" id="GO:0047938">
    <property type="term" value="F:glucose-6-phosphate 1-epimerase activity"/>
    <property type="evidence" value="ECO:0007669"/>
    <property type="project" value="UniProtKB-UniRule"/>
</dbReference>
<dbReference type="InterPro" id="IPR008183">
    <property type="entry name" value="Aldose_1/G6P_1-epimerase"/>
</dbReference>
<keyword evidence="7" id="KW-0472">Membrane</keyword>
<proteinExistence type="inferred from homology"/>
<dbReference type="Proteomes" id="UP001162640">
    <property type="component" value="Unassembled WGS sequence"/>
</dbReference>
<dbReference type="CDD" id="cd09020">
    <property type="entry name" value="D-hex-6-P-epi_like"/>
    <property type="match status" value="1"/>
</dbReference>
<dbReference type="InterPro" id="IPR025532">
    <property type="entry name" value="G6P_1-epimerase"/>
</dbReference>
<dbReference type="EMBL" id="BLQM01000621">
    <property type="protein sequence ID" value="GMH95641.1"/>
    <property type="molecule type" value="Genomic_DNA"/>
</dbReference>
<gene>
    <name evidence="8" type="ORF">TL16_g13207</name>
</gene>